<keyword evidence="2" id="KW-0732">Signal</keyword>
<dbReference type="Proteomes" id="UP000006906">
    <property type="component" value="Chromosome 16"/>
</dbReference>
<dbReference type="KEGG" id="cre:CHLRE_16g655800v5"/>
<organism evidence="3 4">
    <name type="scientific">Chlamydomonas reinhardtii</name>
    <name type="common">Chlamydomonas smithii</name>
    <dbReference type="NCBI Taxonomy" id="3055"/>
    <lineage>
        <taxon>Eukaryota</taxon>
        <taxon>Viridiplantae</taxon>
        <taxon>Chlorophyta</taxon>
        <taxon>core chlorophytes</taxon>
        <taxon>Chlorophyceae</taxon>
        <taxon>CS clade</taxon>
        <taxon>Chlamydomonadales</taxon>
        <taxon>Chlamydomonadaceae</taxon>
        <taxon>Chlamydomonas</taxon>
    </lineage>
</organism>
<feature type="region of interest" description="Disordered" evidence="1">
    <location>
        <begin position="661"/>
        <end position="702"/>
    </location>
</feature>
<feature type="region of interest" description="Disordered" evidence="1">
    <location>
        <begin position="544"/>
        <end position="638"/>
    </location>
</feature>
<dbReference type="InParanoid" id="A0A2K3CT64"/>
<feature type="compositionally biased region" description="Low complexity" evidence="1">
    <location>
        <begin position="661"/>
        <end position="674"/>
    </location>
</feature>
<feature type="compositionally biased region" description="Acidic residues" evidence="1">
    <location>
        <begin position="585"/>
        <end position="599"/>
    </location>
</feature>
<feature type="chain" id="PRO_5014426308" evidence="2">
    <location>
        <begin position="20"/>
        <end position="802"/>
    </location>
</feature>
<feature type="compositionally biased region" description="Gly residues" evidence="1">
    <location>
        <begin position="555"/>
        <end position="564"/>
    </location>
</feature>
<evidence type="ECO:0000313" key="3">
    <source>
        <dbReference type="EMBL" id="PNW71474.1"/>
    </source>
</evidence>
<evidence type="ECO:0000256" key="1">
    <source>
        <dbReference type="SAM" id="MobiDB-lite"/>
    </source>
</evidence>
<dbReference type="OrthoDB" id="529546at2759"/>
<feature type="compositionally biased region" description="Acidic residues" evidence="1">
    <location>
        <begin position="565"/>
        <end position="577"/>
    </location>
</feature>
<dbReference type="Gramene" id="PNW71474">
    <property type="protein sequence ID" value="PNW71474"/>
    <property type="gene ID" value="CHLRE_16g655800v5"/>
</dbReference>
<reference evidence="3 4" key="1">
    <citation type="journal article" date="2007" name="Science">
        <title>The Chlamydomonas genome reveals the evolution of key animal and plant functions.</title>
        <authorList>
            <person name="Merchant S.S."/>
            <person name="Prochnik S.E."/>
            <person name="Vallon O."/>
            <person name="Harris E.H."/>
            <person name="Karpowicz S.J."/>
            <person name="Witman G.B."/>
            <person name="Terry A."/>
            <person name="Salamov A."/>
            <person name="Fritz-Laylin L.K."/>
            <person name="Marechal-Drouard L."/>
            <person name="Marshall W.F."/>
            <person name="Qu L.H."/>
            <person name="Nelson D.R."/>
            <person name="Sanderfoot A.A."/>
            <person name="Spalding M.H."/>
            <person name="Kapitonov V.V."/>
            <person name="Ren Q."/>
            <person name="Ferris P."/>
            <person name="Lindquist E."/>
            <person name="Shapiro H."/>
            <person name="Lucas S.M."/>
            <person name="Grimwood J."/>
            <person name="Schmutz J."/>
            <person name="Cardol P."/>
            <person name="Cerutti H."/>
            <person name="Chanfreau G."/>
            <person name="Chen C.L."/>
            <person name="Cognat V."/>
            <person name="Croft M.T."/>
            <person name="Dent R."/>
            <person name="Dutcher S."/>
            <person name="Fernandez E."/>
            <person name="Fukuzawa H."/>
            <person name="Gonzalez-Ballester D."/>
            <person name="Gonzalez-Halphen D."/>
            <person name="Hallmann A."/>
            <person name="Hanikenne M."/>
            <person name="Hippler M."/>
            <person name="Inwood W."/>
            <person name="Jabbari K."/>
            <person name="Kalanon M."/>
            <person name="Kuras R."/>
            <person name="Lefebvre P.A."/>
            <person name="Lemaire S.D."/>
            <person name="Lobanov A.V."/>
            <person name="Lohr M."/>
            <person name="Manuell A."/>
            <person name="Meier I."/>
            <person name="Mets L."/>
            <person name="Mittag M."/>
            <person name="Mittelmeier T."/>
            <person name="Moroney J.V."/>
            <person name="Moseley J."/>
            <person name="Napoli C."/>
            <person name="Nedelcu A.M."/>
            <person name="Niyogi K."/>
            <person name="Novoselov S.V."/>
            <person name="Paulsen I.T."/>
            <person name="Pazour G."/>
            <person name="Purton S."/>
            <person name="Ral J.P."/>
            <person name="Riano-Pachon D.M."/>
            <person name="Riekhof W."/>
            <person name="Rymarquis L."/>
            <person name="Schroda M."/>
            <person name="Stern D."/>
            <person name="Umen J."/>
            <person name="Willows R."/>
            <person name="Wilson N."/>
            <person name="Zimmer S.L."/>
            <person name="Allmer J."/>
            <person name="Balk J."/>
            <person name="Bisova K."/>
            <person name="Chen C.J."/>
            <person name="Elias M."/>
            <person name="Gendler K."/>
            <person name="Hauser C."/>
            <person name="Lamb M.R."/>
            <person name="Ledford H."/>
            <person name="Long J.C."/>
            <person name="Minagawa J."/>
            <person name="Page M.D."/>
            <person name="Pan J."/>
            <person name="Pootakham W."/>
            <person name="Roje S."/>
            <person name="Rose A."/>
            <person name="Stahlberg E."/>
            <person name="Terauchi A.M."/>
            <person name="Yang P."/>
            <person name="Ball S."/>
            <person name="Bowler C."/>
            <person name="Dieckmann C.L."/>
            <person name="Gladyshev V.N."/>
            <person name="Green P."/>
            <person name="Jorgensen R."/>
            <person name="Mayfield S."/>
            <person name="Mueller-Roeber B."/>
            <person name="Rajamani S."/>
            <person name="Sayre R.T."/>
            <person name="Brokstein P."/>
            <person name="Dubchak I."/>
            <person name="Goodstein D."/>
            <person name="Hornick L."/>
            <person name="Huang Y.W."/>
            <person name="Jhaveri J."/>
            <person name="Luo Y."/>
            <person name="Martinez D."/>
            <person name="Ngau W.C."/>
            <person name="Otillar B."/>
            <person name="Poliakov A."/>
            <person name="Porter A."/>
            <person name="Szajkowski L."/>
            <person name="Werner G."/>
            <person name="Zhou K."/>
            <person name="Grigoriev I.V."/>
            <person name="Rokhsar D.S."/>
            <person name="Grossman A.R."/>
        </authorList>
    </citation>
    <scope>NUCLEOTIDE SEQUENCE [LARGE SCALE GENOMIC DNA]</scope>
    <source>
        <strain evidence="4">CC-503</strain>
    </source>
</reference>
<feature type="region of interest" description="Disordered" evidence="1">
    <location>
        <begin position="726"/>
        <end position="745"/>
    </location>
</feature>
<feature type="signal peptide" evidence="2">
    <location>
        <begin position="1"/>
        <end position="19"/>
    </location>
</feature>
<gene>
    <name evidence="3" type="ORF">CHLRE_16g655800v5</name>
</gene>
<dbReference type="RefSeq" id="XP_042915533.1">
    <property type="nucleotide sequence ID" value="XM_043070891.1"/>
</dbReference>
<protein>
    <submittedName>
        <fullName evidence="3">Uncharacterized protein</fullName>
    </submittedName>
</protein>
<name>A0A2K3CT64_CHLRE</name>
<dbReference type="ExpressionAtlas" id="A0A2K3CT64">
    <property type="expression patterns" value="baseline"/>
</dbReference>
<evidence type="ECO:0000313" key="4">
    <source>
        <dbReference type="Proteomes" id="UP000006906"/>
    </source>
</evidence>
<dbReference type="GeneID" id="5723384"/>
<dbReference type="EMBL" id="CM008977">
    <property type="protein sequence ID" value="PNW71474.1"/>
    <property type="molecule type" value="Genomic_DNA"/>
</dbReference>
<feature type="compositionally biased region" description="Basic residues" evidence="1">
    <location>
        <begin position="675"/>
        <end position="689"/>
    </location>
</feature>
<sequence>MFGQLGLLTFVCFNALVNALPLTHHYGAATLNHLLLSRLELLPEQQSTERARSLAHLTQDDIIAALLFLIQEVPDGLANDLRANPTRRPAELSGRQNFKTLVSISATLAGSASGVRGLLGEALAVARGLPPNESWPVARRLLTAGLVLRRLRFGPLPPEDVVLATELLLTFFDAHRRAAQSKQVLEFLHVSKAGGTTFCQLAEKNGCRTKGFKYGEGNCLIPRFNDRPHWLDPEVFQRVQLPGQPPADCRKVYFARPQRDADGANCFQRRKYMLRKGWNMYSNEYTAYGGEEAPEEAFMCHSRMLTVMQLRHPISRIASNIKHMFTAIGGRCPNGDTLLGLRAPNGTRLTPEALLQPPPGSPAAPRFATAGFWARLAPAVTVNYYTRVLLGQAAHALAAAELGEAHGRLARLMLVQFSVLLLLDDPDLEAHTLKYGMGWLAHSAHANRRDSAGGRAVGLPDDMDLFVQLNQPDMQVYRFGVVLARLDAIMYDMARGSGVDVSRAGASTSAAVTFAASRSKGGAAAAADAAGLGVDSGAAAQQAVSGAGQLQHQQPGGGGGGAAEGGEEAAAGEDDYGEAGGDKYNDDDDVNDEDTDEEPASGSRGGGYDTPYDYAIVDEADTVGGGGSSSGSSGRLERHAVGTVEAAADAAMLGAAAAAQRQQQLQQAQGVVQHRSSRHQRRQRARRRRAQDASGAVAAGPGGFVDAGAAIWHVARRQESVGMAGPGLERAAASRSDSSQLLAANGDGDVATVQVQNQAQRLQPRRSAQQAYTWDAALEDARRRQVVPPEQIGCGYVSQAAE</sequence>
<keyword evidence="4" id="KW-1185">Reference proteome</keyword>
<dbReference type="AlphaFoldDB" id="A0A2K3CT64"/>
<evidence type="ECO:0000256" key="2">
    <source>
        <dbReference type="SAM" id="SignalP"/>
    </source>
</evidence>
<proteinExistence type="predicted"/>
<accession>A0A2K3CT64</accession>